<dbReference type="OrthoDB" id="8607029at2"/>
<evidence type="ECO:0008006" key="4">
    <source>
        <dbReference type="Google" id="ProtNLM"/>
    </source>
</evidence>
<evidence type="ECO:0000256" key="1">
    <source>
        <dbReference type="SAM" id="SignalP"/>
    </source>
</evidence>
<dbReference type="PROSITE" id="PS51257">
    <property type="entry name" value="PROKAR_LIPOPROTEIN"/>
    <property type="match status" value="1"/>
</dbReference>
<dbReference type="STRING" id="1121352.GCA_000620925_00305"/>
<feature type="signal peptide" evidence="1">
    <location>
        <begin position="1"/>
        <end position="23"/>
    </location>
</feature>
<evidence type="ECO:0000313" key="3">
    <source>
        <dbReference type="Proteomes" id="UP000269923"/>
    </source>
</evidence>
<organism evidence="2 3">
    <name type="scientific">Conchiformibius steedae</name>
    <dbReference type="NCBI Taxonomy" id="153493"/>
    <lineage>
        <taxon>Bacteria</taxon>
        <taxon>Pseudomonadati</taxon>
        <taxon>Pseudomonadota</taxon>
        <taxon>Betaproteobacteria</taxon>
        <taxon>Neisseriales</taxon>
        <taxon>Neisseriaceae</taxon>
        <taxon>Conchiformibius</taxon>
    </lineage>
</organism>
<reference evidence="2 3" key="1">
    <citation type="submission" date="2018-11" db="EMBL/GenBank/DDBJ databases">
        <title>Genomes From Bacteria Associated with the Canine Oral Cavity: a Test Case for Automated Genome-Based Taxonomic Assignment.</title>
        <authorList>
            <person name="Coil D.A."/>
            <person name="Jospin G."/>
            <person name="Darling A.E."/>
            <person name="Wallis C."/>
            <person name="Davis I.J."/>
            <person name="Harris S."/>
            <person name="Eisen J.A."/>
            <person name="Holcombe L.J."/>
            <person name="O'Flynn C."/>
        </authorList>
    </citation>
    <scope>NUCLEOTIDE SEQUENCE [LARGE SCALE GENOMIC DNA]</scope>
    <source>
        <strain evidence="2 3">COT-280</strain>
    </source>
</reference>
<dbReference type="Proteomes" id="UP000269923">
    <property type="component" value="Unassembled WGS sequence"/>
</dbReference>
<keyword evidence="1" id="KW-0732">Signal</keyword>
<sequence>MKKTMCVLVAALALGGCSGAGMNAGGVDVGGTGMGLVKMFVQNQCVAELQQRNEWRLIALAMSAQTQQEWENKICGCASEEVPKQISAADFPRLLTEEGRTQVAADVTAKTVSACFKRLYSK</sequence>
<protein>
    <recommendedName>
        <fullName evidence="4">Lipoprotein</fullName>
    </recommendedName>
</protein>
<dbReference type="RefSeq" id="WP_124793979.1">
    <property type="nucleotide sequence ID" value="NZ_RQYC01000002.1"/>
</dbReference>
<dbReference type="EMBL" id="RQYC01000002">
    <property type="protein sequence ID" value="RRD91167.1"/>
    <property type="molecule type" value="Genomic_DNA"/>
</dbReference>
<evidence type="ECO:0000313" key="2">
    <source>
        <dbReference type="EMBL" id="RRD91167.1"/>
    </source>
</evidence>
<gene>
    <name evidence="2" type="ORF">EII21_01885</name>
</gene>
<feature type="chain" id="PRO_5017942547" description="Lipoprotein" evidence="1">
    <location>
        <begin position="24"/>
        <end position="122"/>
    </location>
</feature>
<name>A0A3P2A6X0_9NEIS</name>
<proteinExistence type="predicted"/>
<keyword evidence="3" id="KW-1185">Reference proteome</keyword>
<accession>A0A3P2A6X0</accession>
<dbReference type="AlphaFoldDB" id="A0A3P2A6X0"/>
<comment type="caution">
    <text evidence="2">The sequence shown here is derived from an EMBL/GenBank/DDBJ whole genome shotgun (WGS) entry which is preliminary data.</text>
</comment>